<reference evidence="3" key="5">
    <citation type="submission" date="2015-06" db="UniProtKB">
        <authorList>
            <consortium name="EnsemblFungi"/>
        </authorList>
    </citation>
    <scope>IDENTIFICATION</scope>
    <source>
        <strain evidence="3">ATCC 64411</strain>
    </source>
</reference>
<protein>
    <submittedName>
        <fullName evidence="2 3">Uncharacterized protein</fullName>
    </submittedName>
</protein>
<dbReference type="EMBL" id="GL876967">
    <property type="protein sequence ID" value="KLU83698.1"/>
    <property type="molecule type" value="Genomic_DNA"/>
</dbReference>
<reference evidence="4" key="2">
    <citation type="submission" date="2010-05" db="EMBL/GenBank/DDBJ databases">
        <title>The genome sequence of Magnaporthe poae strain ATCC 64411.</title>
        <authorList>
            <person name="Ma L.-J."/>
            <person name="Dead R."/>
            <person name="Young S."/>
            <person name="Zeng Q."/>
            <person name="Koehrsen M."/>
            <person name="Alvarado L."/>
            <person name="Berlin A."/>
            <person name="Chapman S.B."/>
            <person name="Chen Z."/>
            <person name="Freedman E."/>
            <person name="Gellesch M."/>
            <person name="Goldberg J."/>
            <person name="Griggs A."/>
            <person name="Gujja S."/>
            <person name="Heilman E.R."/>
            <person name="Heiman D."/>
            <person name="Hepburn T."/>
            <person name="Howarth C."/>
            <person name="Jen D."/>
            <person name="Larson L."/>
            <person name="Mehta T."/>
            <person name="Neiman D."/>
            <person name="Pearson M."/>
            <person name="Roberts A."/>
            <person name="Saif S."/>
            <person name="Shea T."/>
            <person name="Shenoy N."/>
            <person name="Sisk P."/>
            <person name="Stolte C."/>
            <person name="Sykes S."/>
            <person name="Walk T."/>
            <person name="White J."/>
            <person name="Yandava C."/>
            <person name="Haas B."/>
            <person name="Nusbaum C."/>
            <person name="Birren B."/>
        </authorList>
    </citation>
    <scope>NUCLEOTIDE SEQUENCE [LARGE SCALE GENOMIC DNA]</scope>
    <source>
        <strain evidence="4">ATCC 64411 / 73-15</strain>
    </source>
</reference>
<name>A0A0C4DS72_MAGP6</name>
<feature type="compositionally biased region" description="Polar residues" evidence="1">
    <location>
        <begin position="162"/>
        <end position="186"/>
    </location>
</feature>
<dbReference type="AlphaFoldDB" id="A0A0C4DS72"/>
<evidence type="ECO:0000313" key="2">
    <source>
        <dbReference type="EMBL" id="KLU83698.1"/>
    </source>
</evidence>
<proteinExistence type="predicted"/>
<feature type="region of interest" description="Disordered" evidence="1">
    <location>
        <begin position="18"/>
        <end position="190"/>
    </location>
</feature>
<reference evidence="3" key="4">
    <citation type="journal article" date="2015" name="G3 (Bethesda)">
        <title>Genome sequences of three phytopathogenic species of the Magnaporthaceae family of fungi.</title>
        <authorList>
            <person name="Okagaki L.H."/>
            <person name="Nunes C.C."/>
            <person name="Sailsbery J."/>
            <person name="Clay B."/>
            <person name="Brown D."/>
            <person name="John T."/>
            <person name="Oh Y."/>
            <person name="Young N."/>
            <person name="Fitzgerald M."/>
            <person name="Haas B.J."/>
            <person name="Zeng Q."/>
            <person name="Young S."/>
            <person name="Adiconis X."/>
            <person name="Fan L."/>
            <person name="Levin J.Z."/>
            <person name="Mitchell T.K."/>
            <person name="Okubara P.A."/>
            <person name="Farman M.L."/>
            <person name="Kohn L.M."/>
            <person name="Birren B."/>
            <person name="Ma L.-J."/>
            <person name="Dean R.A."/>
        </authorList>
    </citation>
    <scope>NUCLEOTIDE SEQUENCE</scope>
    <source>
        <strain evidence="3">ATCC 64411 / 73-15</strain>
    </source>
</reference>
<sequence>MESVPSDSRIRCLGRARANLSEGDNGRAEFQLRPAPLRLGRRTQPGDAFLLTPKLGSPRRSLARRSVTSGFSLRAGKGLRSPSQSISPSDKESDLSKQDDDEQASPRLDALGSPYSDLTKSPPPTRAEKASPLSHQSLSESMPASTVIKRPIHDLARVGNAAQPSDSSKGFNSWRSSAPSPYQTLTGHRPGEACVTSTRLKPSLLDSIEFQRRPGGFGDPGRLDKWLLKATGG</sequence>
<evidence type="ECO:0000313" key="4">
    <source>
        <dbReference type="Proteomes" id="UP000011715"/>
    </source>
</evidence>
<feature type="compositionally biased region" description="Basic and acidic residues" evidence="1">
    <location>
        <begin position="89"/>
        <end position="98"/>
    </location>
</feature>
<organism evidence="3 4">
    <name type="scientific">Magnaporthiopsis poae (strain ATCC 64411 / 73-15)</name>
    <name type="common">Kentucky bluegrass fungus</name>
    <name type="synonym">Magnaporthe poae</name>
    <dbReference type="NCBI Taxonomy" id="644358"/>
    <lineage>
        <taxon>Eukaryota</taxon>
        <taxon>Fungi</taxon>
        <taxon>Dikarya</taxon>
        <taxon>Ascomycota</taxon>
        <taxon>Pezizomycotina</taxon>
        <taxon>Sordariomycetes</taxon>
        <taxon>Sordariomycetidae</taxon>
        <taxon>Magnaporthales</taxon>
        <taxon>Magnaporthaceae</taxon>
        <taxon>Magnaporthiopsis</taxon>
    </lineage>
</organism>
<gene>
    <name evidence="2" type="ORF">MAPG_02749</name>
</gene>
<dbReference type="VEuPathDB" id="FungiDB:MAPG_02749"/>
<feature type="compositionally biased region" description="Polar residues" evidence="1">
    <location>
        <begin position="133"/>
        <end position="144"/>
    </location>
</feature>
<dbReference type="EnsemblFungi" id="MAPG_02749T0">
    <property type="protein sequence ID" value="MAPG_02749T0"/>
    <property type="gene ID" value="MAPG_02749"/>
</dbReference>
<keyword evidence="4" id="KW-1185">Reference proteome</keyword>
<evidence type="ECO:0000256" key="1">
    <source>
        <dbReference type="SAM" id="MobiDB-lite"/>
    </source>
</evidence>
<reference evidence="2" key="3">
    <citation type="submission" date="2011-03" db="EMBL/GenBank/DDBJ databases">
        <title>Annotation of Magnaporthe poae ATCC 64411.</title>
        <authorList>
            <person name="Ma L.-J."/>
            <person name="Dead R."/>
            <person name="Young S.K."/>
            <person name="Zeng Q."/>
            <person name="Gargeya S."/>
            <person name="Fitzgerald M."/>
            <person name="Haas B."/>
            <person name="Abouelleil A."/>
            <person name="Alvarado L."/>
            <person name="Arachchi H.M."/>
            <person name="Berlin A."/>
            <person name="Brown A."/>
            <person name="Chapman S.B."/>
            <person name="Chen Z."/>
            <person name="Dunbar C."/>
            <person name="Freedman E."/>
            <person name="Gearin G."/>
            <person name="Gellesch M."/>
            <person name="Goldberg J."/>
            <person name="Griggs A."/>
            <person name="Gujja S."/>
            <person name="Heiman D."/>
            <person name="Howarth C."/>
            <person name="Larson L."/>
            <person name="Lui A."/>
            <person name="MacDonald P.J.P."/>
            <person name="Mehta T."/>
            <person name="Montmayeur A."/>
            <person name="Murphy C."/>
            <person name="Neiman D."/>
            <person name="Pearson M."/>
            <person name="Priest M."/>
            <person name="Roberts A."/>
            <person name="Saif S."/>
            <person name="Shea T."/>
            <person name="Shenoy N."/>
            <person name="Sisk P."/>
            <person name="Stolte C."/>
            <person name="Sykes S."/>
            <person name="Yandava C."/>
            <person name="Wortman J."/>
            <person name="Nusbaum C."/>
            <person name="Birren B."/>
        </authorList>
    </citation>
    <scope>NUCLEOTIDE SEQUENCE</scope>
    <source>
        <strain evidence="2">ATCC 64411</strain>
    </source>
</reference>
<evidence type="ECO:0000313" key="3">
    <source>
        <dbReference type="EnsemblFungi" id="MAPG_02749T0"/>
    </source>
</evidence>
<reference evidence="2" key="1">
    <citation type="submission" date="2010-05" db="EMBL/GenBank/DDBJ databases">
        <title>The Genome Sequence of Magnaporthe poae strain ATCC 64411.</title>
        <authorList>
            <consortium name="The Broad Institute Genome Sequencing Platform"/>
            <consortium name="Broad Institute Genome Sequencing Center for Infectious Disease"/>
            <person name="Ma L.-J."/>
            <person name="Dead R."/>
            <person name="Young S."/>
            <person name="Zeng Q."/>
            <person name="Koehrsen M."/>
            <person name="Alvarado L."/>
            <person name="Berlin A."/>
            <person name="Chapman S.B."/>
            <person name="Chen Z."/>
            <person name="Freedman E."/>
            <person name="Gellesch M."/>
            <person name="Goldberg J."/>
            <person name="Griggs A."/>
            <person name="Gujja S."/>
            <person name="Heilman E.R."/>
            <person name="Heiman D."/>
            <person name="Hepburn T."/>
            <person name="Howarth C."/>
            <person name="Jen D."/>
            <person name="Larson L."/>
            <person name="Mehta T."/>
            <person name="Neiman D."/>
            <person name="Pearson M."/>
            <person name="Roberts A."/>
            <person name="Saif S."/>
            <person name="Shea T."/>
            <person name="Shenoy N."/>
            <person name="Sisk P."/>
            <person name="Stolte C."/>
            <person name="Sykes S."/>
            <person name="Walk T."/>
            <person name="White J."/>
            <person name="Yandava C."/>
            <person name="Haas B."/>
            <person name="Nusbaum C."/>
            <person name="Birren B."/>
        </authorList>
    </citation>
    <scope>NUCLEOTIDE SEQUENCE</scope>
    <source>
        <strain evidence="2">ATCC 64411</strain>
    </source>
</reference>
<dbReference type="Proteomes" id="UP000011715">
    <property type="component" value="Unassembled WGS sequence"/>
</dbReference>
<accession>A0A0C4DS72</accession>
<dbReference type="EMBL" id="ADBL01000669">
    <property type="status" value="NOT_ANNOTATED_CDS"/>
    <property type="molecule type" value="Genomic_DNA"/>
</dbReference>